<dbReference type="FunCoup" id="A0A251V5T9">
    <property type="interactions" value="161"/>
</dbReference>
<organism evidence="2 3">
    <name type="scientific">Helianthus annuus</name>
    <name type="common">Common sunflower</name>
    <dbReference type="NCBI Taxonomy" id="4232"/>
    <lineage>
        <taxon>Eukaryota</taxon>
        <taxon>Viridiplantae</taxon>
        <taxon>Streptophyta</taxon>
        <taxon>Embryophyta</taxon>
        <taxon>Tracheophyta</taxon>
        <taxon>Spermatophyta</taxon>
        <taxon>Magnoliopsida</taxon>
        <taxon>eudicotyledons</taxon>
        <taxon>Gunneridae</taxon>
        <taxon>Pentapetalae</taxon>
        <taxon>asterids</taxon>
        <taxon>campanulids</taxon>
        <taxon>Asterales</taxon>
        <taxon>Asteraceae</taxon>
        <taxon>Asteroideae</taxon>
        <taxon>Heliantheae alliance</taxon>
        <taxon>Heliantheae</taxon>
        <taxon>Helianthus</taxon>
    </lineage>
</organism>
<dbReference type="InterPro" id="IPR035892">
    <property type="entry name" value="C2_domain_sf"/>
</dbReference>
<keyword evidence="3" id="KW-1185">Reference proteome</keyword>
<dbReference type="Gene3D" id="2.60.40.150">
    <property type="entry name" value="C2 domain"/>
    <property type="match status" value="1"/>
</dbReference>
<reference evidence="3" key="1">
    <citation type="journal article" date="2017" name="Nature">
        <title>The sunflower genome provides insights into oil metabolism, flowering and Asterid evolution.</title>
        <authorList>
            <person name="Badouin H."/>
            <person name="Gouzy J."/>
            <person name="Grassa C.J."/>
            <person name="Murat F."/>
            <person name="Staton S.E."/>
            <person name="Cottret L."/>
            <person name="Lelandais-Briere C."/>
            <person name="Owens G.L."/>
            <person name="Carrere S."/>
            <person name="Mayjonade B."/>
            <person name="Legrand L."/>
            <person name="Gill N."/>
            <person name="Kane N.C."/>
            <person name="Bowers J.E."/>
            <person name="Hubner S."/>
            <person name="Bellec A."/>
            <person name="Berard A."/>
            <person name="Berges H."/>
            <person name="Blanchet N."/>
            <person name="Boniface M.C."/>
            <person name="Brunel D."/>
            <person name="Catrice O."/>
            <person name="Chaidir N."/>
            <person name="Claudel C."/>
            <person name="Donnadieu C."/>
            <person name="Faraut T."/>
            <person name="Fievet G."/>
            <person name="Helmstetter N."/>
            <person name="King M."/>
            <person name="Knapp S.J."/>
            <person name="Lai Z."/>
            <person name="Le Paslier M.C."/>
            <person name="Lippi Y."/>
            <person name="Lorenzon L."/>
            <person name="Mandel J.R."/>
            <person name="Marage G."/>
            <person name="Marchand G."/>
            <person name="Marquand E."/>
            <person name="Bret-Mestries E."/>
            <person name="Morien E."/>
            <person name="Nambeesan S."/>
            <person name="Nguyen T."/>
            <person name="Pegot-Espagnet P."/>
            <person name="Pouilly N."/>
            <person name="Raftis F."/>
            <person name="Sallet E."/>
            <person name="Schiex T."/>
            <person name="Thomas J."/>
            <person name="Vandecasteele C."/>
            <person name="Vares D."/>
            <person name="Vear F."/>
            <person name="Vautrin S."/>
            <person name="Crespi M."/>
            <person name="Mangin B."/>
            <person name="Burke J.M."/>
            <person name="Salse J."/>
            <person name="Munos S."/>
            <person name="Vincourt P."/>
            <person name="Rieseberg L.H."/>
            <person name="Langlade N.B."/>
        </authorList>
    </citation>
    <scope>NUCLEOTIDE SEQUENCE [LARGE SCALE GENOMIC DNA]</scope>
    <source>
        <strain evidence="3">cv. SF193</strain>
    </source>
</reference>
<dbReference type="PANTHER" id="PTHR47052:SF12">
    <property type="entry name" value="C2 DOMAIN-CONTAINING PROTEIN"/>
    <property type="match status" value="1"/>
</dbReference>
<dbReference type="Proteomes" id="UP000215914">
    <property type="component" value="Chromosome 3"/>
</dbReference>
<gene>
    <name evidence="2" type="ORF">HannXRQ_Chr03g0070201</name>
</gene>
<sequence length="215" mass="24027">MYMANLLEVTVVGCNKLKDTEWISRQDPYVCVEYGNTRNRTRVCTDGGKNPTFQEKFVYTMIEGLRELNVMVWNSNTISRDDFIGSGKVHLVKVISEGYDDSSWPLQTKNGRHGGEVQLIMHYSGANANNYLPSASAPHVSMYSAPPQSYSMIYPPVSTGAYPMPPVYPPYPPAQQPYGSHYSHGSLYPGGYTLYRGTIPTKGDADAIDIRFTYI</sequence>
<evidence type="ECO:0000313" key="2">
    <source>
        <dbReference type="EMBL" id="OTG30960.1"/>
    </source>
</evidence>
<proteinExistence type="predicted"/>
<evidence type="ECO:0000313" key="3">
    <source>
        <dbReference type="Proteomes" id="UP000215914"/>
    </source>
</evidence>
<protein>
    <submittedName>
        <fullName evidence="2">Putative C2 domain-containing protein</fullName>
    </submittedName>
</protein>
<feature type="domain" description="C2" evidence="1">
    <location>
        <begin position="1"/>
        <end position="105"/>
    </location>
</feature>
<dbReference type="EMBL" id="CM007892">
    <property type="protein sequence ID" value="OTG30960.1"/>
    <property type="molecule type" value="Genomic_DNA"/>
</dbReference>
<dbReference type="PANTHER" id="PTHR47052">
    <property type="entry name" value="CONSERVED SERINE PROLINE-RICH PROTEIN (AFU_ORTHOLOGUE AFUA_2G01790)"/>
    <property type="match status" value="1"/>
</dbReference>
<dbReference type="OrthoDB" id="270970at2759"/>
<accession>A0A251V5T9</accession>
<dbReference type="InterPro" id="IPR052981">
    <property type="entry name" value="Ingression_C2_domain"/>
</dbReference>
<dbReference type="Pfam" id="PF00168">
    <property type="entry name" value="C2"/>
    <property type="match status" value="1"/>
</dbReference>
<dbReference type="SMART" id="SM00239">
    <property type="entry name" value="C2"/>
    <property type="match status" value="1"/>
</dbReference>
<dbReference type="InterPro" id="IPR000008">
    <property type="entry name" value="C2_dom"/>
</dbReference>
<dbReference type="InParanoid" id="A0A251V5T9"/>
<name>A0A251V5T9_HELAN</name>
<dbReference type="OMA" id="THVAENC"/>
<dbReference type="PROSITE" id="PS50004">
    <property type="entry name" value="C2"/>
    <property type="match status" value="1"/>
</dbReference>
<evidence type="ECO:0000259" key="1">
    <source>
        <dbReference type="PROSITE" id="PS50004"/>
    </source>
</evidence>
<dbReference type="SUPFAM" id="SSF49562">
    <property type="entry name" value="C2 domain (Calcium/lipid-binding domain, CaLB)"/>
    <property type="match status" value="1"/>
</dbReference>
<dbReference type="CDD" id="cd00030">
    <property type="entry name" value="C2"/>
    <property type="match status" value="1"/>
</dbReference>
<dbReference type="AlphaFoldDB" id="A0A251V5T9"/>